<dbReference type="Gene3D" id="2.160.20.110">
    <property type="match status" value="3"/>
</dbReference>
<comment type="caution">
    <text evidence="3">The sequence shown here is derived from an EMBL/GenBank/DDBJ whole genome shotgun (WGS) entry which is preliminary data.</text>
</comment>
<feature type="transmembrane region" description="Helical" evidence="2">
    <location>
        <begin position="846"/>
        <end position="866"/>
    </location>
</feature>
<dbReference type="EMBL" id="JBBMES010000007">
    <property type="protein sequence ID" value="MEQ2535146.1"/>
    <property type="molecule type" value="Genomic_DNA"/>
</dbReference>
<evidence type="ECO:0000313" key="3">
    <source>
        <dbReference type="EMBL" id="MEQ2535146.1"/>
    </source>
</evidence>
<keyword evidence="2" id="KW-0812">Transmembrane</keyword>
<evidence type="ECO:0008006" key="5">
    <source>
        <dbReference type="Google" id="ProtNLM"/>
    </source>
</evidence>
<reference evidence="3 4" key="1">
    <citation type="submission" date="2024-03" db="EMBL/GenBank/DDBJ databases">
        <title>Human intestinal bacterial collection.</title>
        <authorList>
            <person name="Pauvert C."/>
            <person name="Hitch T.C.A."/>
            <person name="Clavel T."/>
        </authorList>
    </citation>
    <scope>NUCLEOTIDE SEQUENCE [LARGE SCALE GENOMIC DNA]</scope>
    <source>
        <strain evidence="3 4">CLA-JM-H10</strain>
    </source>
</reference>
<accession>A0ABV1GPG1</accession>
<keyword evidence="2" id="KW-0472">Membrane</keyword>
<keyword evidence="4" id="KW-1185">Reference proteome</keyword>
<gene>
    <name evidence="3" type="ORF">WMO38_08455</name>
</gene>
<evidence type="ECO:0000256" key="2">
    <source>
        <dbReference type="SAM" id="Phobius"/>
    </source>
</evidence>
<proteinExistence type="predicted"/>
<evidence type="ECO:0000313" key="4">
    <source>
        <dbReference type="Proteomes" id="UP001480973"/>
    </source>
</evidence>
<organism evidence="3 4">
    <name type="scientific">Lachnospira intestinalis</name>
    <dbReference type="NCBI Taxonomy" id="3133158"/>
    <lineage>
        <taxon>Bacteria</taxon>
        <taxon>Bacillati</taxon>
        <taxon>Bacillota</taxon>
        <taxon>Clostridia</taxon>
        <taxon>Lachnospirales</taxon>
        <taxon>Lachnospiraceae</taxon>
        <taxon>Lachnospira</taxon>
    </lineage>
</organism>
<dbReference type="Proteomes" id="UP001480973">
    <property type="component" value="Unassembled WGS sequence"/>
</dbReference>
<protein>
    <recommendedName>
        <fullName evidence="5">GLUG domain-containing protein</fullName>
    </recommendedName>
</protein>
<evidence type="ECO:0000256" key="1">
    <source>
        <dbReference type="SAM" id="Coils"/>
    </source>
</evidence>
<feature type="coiled-coil region" evidence="1">
    <location>
        <begin position="347"/>
        <end position="374"/>
    </location>
</feature>
<keyword evidence="2" id="KW-1133">Transmembrane helix</keyword>
<name>A0ABV1GPG1_9FIRM</name>
<keyword evidence="1" id="KW-0175">Coiled coil</keyword>
<sequence>MKKYLKKRIIPAGLSLILIIMTVISIMPINVSAEDSLNVIEISRVNELIEFANKCKYDSYSKDKIVKLTADIDVSGSDFKGISYFAGTFDGGSHIISGFNVDYKGSDFGFFRYIAESGFITNLNISGSINVTGSQKNIGGIAGVNKGVINESSFSGKVNASTVTGAIAGYNHENAKIVSCTSDADILATNQTGGIAGVNDGLISSCTSKSRVNTQELDTTLDIGGVDVGTLNLTQNVIDRNDMGGIAGESTGIISDCVNYGKIGFAHTGYNVGGIAGKQSGKVITCSNEGEIYGRKDVGGIVGQAEPDIESEYLNDRVDDVQSSIDIINSTLNNMSSSMNNASSDVKSYTENIIDQYKELLDKLQDKLNGNNDNDEKIEDFVDDISKDIENSTVEDDIHGVADTVDSEIRTIADSIERISAQIKNIGNTVTETMDVVTSDDDYIEDISSADSAQNSDGVIAKSVNRGAVHGDINAGGIAGTMNVEYDVDPEYDLDITETTNVRLRSTVSDVVIYCINYGEVNSKKDCAGGIVGLQELGLVYGSEGYGTVKSETGNYAGGIAGNSASAITDSYSLCNVESEDYTGGICGKGYTMQNCISIPAILGDGEAKGSLAGIIESDGEVSTNIFVNDIYGGIDDINYSGKADSASYEAVMAMENIPDGFHRVTLVFKADGNVIDTKNIAYNANLGVSELPSIPDKDGYYAQWPENIVSKPILQNTVVEAEYHVWIESVAGDIASQNDKPLFIAEGKFYDDNKITLSKCDTDNLSGDIEYSYAWKMRGTDVKDKGTKTCHFYIKNTSGSSEVWYRDNADSGWVKADAKEHGSYMTAEIPYEADFAVIHKESSNMIYYICGGAAACIIVLAVIIIKKRKKRNK</sequence>
<feature type="transmembrane region" description="Helical" evidence="2">
    <location>
        <begin position="12"/>
        <end position="31"/>
    </location>
</feature>